<protein>
    <submittedName>
        <fullName evidence="2">Prepilin-type N-terminal cleavage/methylation domain-containing protein</fullName>
    </submittedName>
</protein>
<evidence type="ECO:0000256" key="1">
    <source>
        <dbReference type="SAM" id="Phobius"/>
    </source>
</evidence>
<dbReference type="RefSeq" id="WP_347151819.1">
    <property type="nucleotide sequence ID" value="NZ_JBDLYL010000051.1"/>
</dbReference>
<name>A0ABV0DML6_9PSED</name>
<gene>
    <name evidence="2" type="ORF">ABFE88_25460</name>
</gene>
<feature type="transmembrane region" description="Helical" evidence="1">
    <location>
        <begin position="6"/>
        <end position="30"/>
    </location>
</feature>
<keyword evidence="1" id="KW-0812">Transmembrane</keyword>
<dbReference type="Proteomes" id="UP001424532">
    <property type="component" value="Unassembled WGS sequence"/>
</dbReference>
<proteinExistence type="predicted"/>
<reference evidence="2 3" key="1">
    <citation type="submission" date="2024-05" db="EMBL/GenBank/DDBJ databases">
        <title>Sequence of Lycoming College course isolates.</title>
        <authorList>
            <person name="Reigle C.A."/>
            <person name="Newman J.D."/>
        </authorList>
    </citation>
    <scope>NUCLEOTIDE SEQUENCE [LARGE SCALE GENOMIC DNA]</scope>
    <source>
        <strain evidence="2 3">CAR-09</strain>
    </source>
</reference>
<comment type="caution">
    <text evidence="2">The sequence shown here is derived from an EMBL/GenBank/DDBJ whole genome shotgun (WGS) entry which is preliminary data.</text>
</comment>
<dbReference type="NCBIfam" id="TIGR02532">
    <property type="entry name" value="IV_pilin_GFxxxE"/>
    <property type="match status" value="1"/>
</dbReference>
<evidence type="ECO:0000313" key="2">
    <source>
        <dbReference type="EMBL" id="MEN8643010.1"/>
    </source>
</evidence>
<evidence type="ECO:0000313" key="3">
    <source>
        <dbReference type="Proteomes" id="UP001424532"/>
    </source>
</evidence>
<dbReference type="EMBL" id="JBDLYL010000051">
    <property type="protein sequence ID" value="MEN8643010.1"/>
    <property type="molecule type" value="Genomic_DNA"/>
</dbReference>
<organism evidence="2 3">
    <name type="scientific">Pseudomonas sichuanensis</name>
    <dbReference type="NCBI Taxonomy" id="2213015"/>
    <lineage>
        <taxon>Bacteria</taxon>
        <taxon>Pseudomonadati</taxon>
        <taxon>Pseudomonadota</taxon>
        <taxon>Gammaproteobacteria</taxon>
        <taxon>Pseudomonadales</taxon>
        <taxon>Pseudomonadaceae</taxon>
        <taxon>Pseudomonas</taxon>
    </lineage>
</organism>
<keyword evidence="1" id="KW-1133">Transmembrane helix</keyword>
<accession>A0ABV0DML6</accession>
<dbReference type="Pfam" id="PF07963">
    <property type="entry name" value="N_methyl"/>
    <property type="match status" value="1"/>
</dbReference>
<sequence>MWGREGGMTLLEVLVAMTVLALGVFMAAAIQVRGLHASDSAWREGQALQLLQGMLERARARGALSAVDTTAWRAQVVTVLGGQAQAQASFAADWLMLEVSWPMGGQRQVLELQGRVQP</sequence>
<keyword evidence="1" id="KW-0472">Membrane</keyword>
<dbReference type="InterPro" id="IPR012902">
    <property type="entry name" value="N_methyl_site"/>
</dbReference>
<keyword evidence="3" id="KW-1185">Reference proteome</keyword>